<keyword evidence="2" id="KW-1185">Reference proteome</keyword>
<gene>
    <name evidence="1" type="ORF">CAEBREN_14305</name>
</gene>
<sequence>MVIYSRTVTFNISLPDRPTMQKMNSYIALIPLDGRTFGDIPQFGTIKEYEEEIKRCMKEINDLNMRGTSLFVQQVKIGFLCRDVKFLAEHLGQVYALEAIEAGLEGLKADYFY</sequence>
<evidence type="ECO:0000313" key="1">
    <source>
        <dbReference type="EMBL" id="EGT45579.1"/>
    </source>
</evidence>
<dbReference type="AlphaFoldDB" id="G0MBS5"/>
<protein>
    <submittedName>
        <fullName evidence="1">Uncharacterized protein</fullName>
    </submittedName>
</protein>
<dbReference type="EMBL" id="GL379789">
    <property type="protein sequence ID" value="EGT45579.1"/>
    <property type="molecule type" value="Genomic_DNA"/>
</dbReference>
<dbReference type="HOGENOM" id="CLU_2135691_0_0_1"/>
<name>G0MBS5_CAEBE</name>
<organism evidence="2">
    <name type="scientific">Caenorhabditis brenneri</name>
    <name type="common">Nematode worm</name>
    <dbReference type="NCBI Taxonomy" id="135651"/>
    <lineage>
        <taxon>Eukaryota</taxon>
        <taxon>Metazoa</taxon>
        <taxon>Ecdysozoa</taxon>
        <taxon>Nematoda</taxon>
        <taxon>Chromadorea</taxon>
        <taxon>Rhabditida</taxon>
        <taxon>Rhabditina</taxon>
        <taxon>Rhabditomorpha</taxon>
        <taxon>Rhabditoidea</taxon>
        <taxon>Rhabditidae</taxon>
        <taxon>Peloderinae</taxon>
        <taxon>Caenorhabditis</taxon>
    </lineage>
</organism>
<proteinExistence type="predicted"/>
<accession>G0MBS5</accession>
<evidence type="ECO:0000313" key="2">
    <source>
        <dbReference type="Proteomes" id="UP000008068"/>
    </source>
</evidence>
<dbReference type="InParanoid" id="G0MBS5"/>
<dbReference type="Proteomes" id="UP000008068">
    <property type="component" value="Unassembled WGS sequence"/>
</dbReference>
<reference evidence="2" key="1">
    <citation type="submission" date="2011-07" db="EMBL/GenBank/DDBJ databases">
        <authorList>
            <consortium name="Caenorhabditis brenneri Sequencing and Analysis Consortium"/>
            <person name="Wilson R.K."/>
        </authorList>
    </citation>
    <scope>NUCLEOTIDE SEQUENCE [LARGE SCALE GENOMIC DNA]</scope>
    <source>
        <strain evidence="2">PB2801</strain>
    </source>
</reference>